<keyword evidence="1" id="KW-0812">Transmembrane</keyword>
<evidence type="ECO:0000313" key="2">
    <source>
        <dbReference type="EMBL" id="KUG08000.1"/>
    </source>
</evidence>
<accession>A0A9X0HL56</accession>
<comment type="caution">
    <text evidence="2">The sequence shown here is derived from an EMBL/GenBank/DDBJ whole genome shotgun (WGS) entry which is preliminary data.</text>
</comment>
<organism evidence="2 3">
    <name type="scientific">Solirubrum puertoriconensis</name>
    <dbReference type="NCBI Taxonomy" id="1751427"/>
    <lineage>
        <taxon>Bacteria</taxon>
        <taxon>Pseudomonadati</taxon>
        <taxon>Bacteroidota</taxon>
        <taxon>Cytophagia</taxon>
        <taxon>Cytophagales</taxon>
    </lineage>
</organism>
<name>A0A9X0HL56_SOLP1</name>
<evidence type="ECO:0000313" key="3">
    <source>
        <dbReference type="Proteomes" id="UP000054223"/>
    </source>
</evidence>
<sequence>MLGHVASFAQSSSADHDAATPVTVAVASSAAQATLLSDAELDAFLLADTLGHNLAEPVLSSPEAAASSQFVGLSAKERYQLGQADARKHYKPSKGAFWITFGATSIAPFGAGPLLGLASGTVIAATPPGAAKLNAPHPELLQDADYYRGYRKQAQARRTGKAAAGFGVAIGMQAALVLLLATQGL</sequence>
<keyword evidence="1" id="KW-0472">Membrane</keyword>
<dbReference type="EMBL" id="LNAL01000006">
    <property type="protein sequence ID" value="KUG08000.1"/>
    <property type="molecule type" value="Genomic_DNA"/>
</dbReference>
<reference evidence="2 3" key="1">
    <citation type="submission" date="2015-11" db="EMBL/GenBank/DDBJ databases">
        <title>Solirubrum puertoriconensis gen. nov. an environmental bacteria isolated in Puerto Rico.</title>
        <authorList>
            <person name="Cuebas-Irizarry M.F."/>
            <person name="Montalvo-Rodriguez R."/>
        </authorList>
    </citation>
    <scope>NUCLEOTIDE SEQUENCE [LARGE SCALE GENOMIC DNA]</scope>
    <source>
        <strain evidence="2 3">MC1A</strain>
    </source>
</reference>
<dbReference type="Proteomes" id="UP000054223">
    <property type="component" value="Unassembled WGS sequence"/>
</dbReference>
<dbReference type="AlphaFoldDB" id="A0A9X0HL56"/>
<gene>
    <name evidence="2" type="ORF">ASU33_07265</name>
</gene>
<feature type="transmembrane region" description="Helical" evidence="1">
    <location>
        <begin position="162"/>
        <end position="181"/>
    </location>
</feature>
<evidence type="ECO:0000256" key="1">
    <source>
        <dbReference type="SAM" id="Phobius"/>
    </source>
</evidence>
<proteinExistence type="predicted"/>
<keyword evidence="3" id="KW-1185">Reference proteome</keyword>
<keyword evidence="1" id="KW-1133">Transmembrane helix</keyword>
<protein>
    <submittedName>
        <fullName evidence="2">Uncharacterized protein</fullName>
    </submittedName>
</protein>